<dbReference type="RefSeq" id="WP_067331985.1">
    <property type="nucleotide sequence ID" value="NZ_LNKT01000056.1"/>
</dbReference>
<accession>A0A151CET1</accession>
<keyword evidence="1" id="KW-1133">Transmembrane helix</keyword>
<feature type="transmembrane region" description="Helical" evidence="1">
    <location>
        <begin position="7"/>
        <end position="29"/>
    </location>
</feature>
<dbReference type="EMBL" id="LNKT01000056">
    <property type="protein sequence ID" value="KYJ85974.1"/>
    <property type="molecule type" value="Genomic_DNA"/>
</dbReference>
<proteinExistence type="predicted"/>
<name>A0A151CET1_9BACT</name>
<feature type="transmembrane region" description="Helical" evidence="1">
    <location>
        <begin position="82"/>
        <end position="102"/>
    </location>
</feature>
<sequence>MNVIHPPFVNFIIALPFVALFSQLTYIFTRDKAYSKAALRIMGFTLLISLFAVFSGLGDAEKIIKGHMILQDGIQVINSHKTFGLLVVAILLVTTLTKWFAISKNSSLLENISIVLIIVTLMASLYQGRSGGSIVYKYSGGIDNRIIKQRMDEQKEIGHD</sequence>
<dbReference type="AlphaFoldDB" id="A0A151CET1"/>
<keyword evidence="4" id="KW-1185">Reference proteome</keyword>
<dbReference type="Pfam" id="PF09990">
    <property type="entry name" value="DUF2231"/>
    <property type="match status" value="1"/>
</dbReference>
<organism evidence="3 4">
    <name type="scientific">Sulfurovum riftiae</name>
    <dbReference type="NCBI Taxonomy" id="1630136"/>
    <lineage>
        <taxon>Bacteria</taxon>
        <taxon>Pseudomonadati</taxon>
        <taxon>Campylobacterota</taxon>
        <taxon>Epsilonproteobacteria</taxon>
        <taxon>Campylobacterales</taxon>
        <taxon>Sulfurovaceae</taxon>
        <taxon>Sulfurovum</taxon>
    </lineage>
</organism>
<evidence type="ECO:0000256" key="1">
    <source>
        <dbReference type="SAM" id="Phobius"/>
    </source>
</evidence>
<reference evidence="3 4" key="1">
    <citation type="submission" date="2015-11" db="EMBL/GenBank/DDBJ databases">
        <title>Draft genome of Sulfurovum riftiae 1812E, a member of the Epsilonproteobacteria isolated from the tube of the deep-sea hydrothermal vent tubewom Riftia pachyptila.</title>
        <authorList>
            <person name="Vetriani C."/>
            <person name="Giovannelli D."/>
        </authorList>
    </citation>
    <scope>NUCLEOTIDE SEQUENCE [LARGE SCALE GENOMIC DNA]</scope>
    <source>
        <strain evidence="3 4">1812E</strain>
    </source>
</reference>
<protein>
    <recommendedName>
        <fullName evidence="2">DUF2231 domain-containing protein</fullName>
    </recommendedName>
</protein>
<gene>
    <name evidence="3" type="ORF">AS592_05150</name>
</gene>
<dbReference type="Proteomes" id="UP000075359">
    <property type="component" value="Unassembled WGS sequence"/>
</dbReference>
<evidence type="ECO:0000313" key="3">
    <source>
        <dbReference type="EMBL" id="KYJ85974.1"/>
    </source>
</evidence>
<comment type="caution">
    <text evidence="3">The sequence shown here is derived from an EMBL/GenBank/DDBJ whole genome shotgun (WGS) entry which is preliminary data.</text>
</comment>
<feature type="transmembrane region" description="Helical" evidence="1">
    <location>
        <begin position="41"/>
        <end position="61"/>
    </location>
</feature>
<keyword evidence="1" id="KW-0472">Membrane</keyword>
<feature type="transmembrane region" description="Helical" evidence="1">
    <location>
        <begin position="108"/>
        <end position="126"/>
    </location>
</feature>
<keyword evidence="1" id="KW-0812">Transmembrane</keyword>
<evidence type="ECO:0000313" key="4">
    <source>
        <dbReference type="Proteomes" id="UP000075359"/>
    </source>
</evidence>
<dbReference type="InterPro" id="IPR019251">
    <property type="entry name" value="DUF2231_TM"/>
</dbReference>
<dbReference type="OrthoDB" id="8080622at2"/>
<feature type="domain" description="DUF2231" evidence="2">
    <location>
        <begin position="4"/>
        <end position="142"/>
    </location>
</feature>
<evidence type="ECO:0000259" key="2">
    <source>
        <dbReference type="Pfam" id="PF09990"/>
    </source>
</evidence>